<dbReference type="OrthoDB" id="2692126at2759"/>
<reference evidence="3 4" key="1">
    <citation type="journal article" date="2018" name="Evol. Lett.">
        <title>Horizontal gene cluster transfer increased hallucinogenic mushroom diversity.</title>
        <authorList>
            <person name="Reynolds H.T."/>
            <person name="Vijayakumar V."/>
            <person name="Gluck-Thaler E."/>
            <person name="Korotkin H.B."/>
            <person name="Matheny P.B."/>
            <person name="Slot J.C."/>
        </authorList>
    </citation>
    <scope>NUCLEOTIDE SEQUENCE [LARGE SCALE GENOMIC DNA]</scope>
    <source>
        <strain evidence="3 4">2631</strain>
    </source>
</reference>
<evidence type="ECO:0000256" key="1">
    <source>
        <dbReference type="SAM" id="MobiDB-lite"/>
    </source>
</evidence>
<protein>
    <recommendedName>
        <fullName evidence="2">Retrotransposon gag domain-containing protein</fullName>
    </recommendedName>
</protein>
<dbReference type="Proteomes" id="UP000283269">
    <property type="component" value="Unassembled WGS sequence"/>
</dbReference>
<dbReference type="AlphaFoldDB" id="A0A409XDU2"/>
<accession>A0A409XDU2</accession>
<sequence length="250" mass="28926">MAPPKSGIPTTDSSEEGTPTWNWQTPNLSRQSSEDINLNNEDLSNSLFDLLSTLVIDQEEQQDTDIVKTTNGKKEIMINKPTVFNGDRTKSKSFIQDCYLYMDINDNIYNTDEKKIAFILLFCTEAEVKLWKEQYMTSRTRGTSPNQTIDWDTLATFLEKFHNAFTPVDKTRSAINDIKQLRQKPNERVEVVINRFKLLVGQANLGSESESDHAHLIGLFQRTIQGWYKKVTQFDTNWRLAKIFKEQTEE</sequence>
<feature type="domain" description="Retrotransposon gag" evidence="2">
    <location>
        <begin position="142"/>
        <end position="210"/>
    </location>
</feature>
<dbReference type="Pfam" id="PF03732">
    <property type="entry name" value="Retrotrans_gag"/>
    <property type="match status" value="1"/>
</dbReference>
<dbReference type="EMBL" id="NHYD01001988">
    <property type="protein sequence ID" value="PPQ88926.1"/>
    <property type="molecule type" value="Genomic_DNA"/>
</dbReference>
<dbReference type="InterPro" id="IPR005162">
    <property type="entry name" value="Retrotrans_gag_dom"/>
</dbReference>
<comment type="caution">
    <text evidence="3">The sequence shown here is derived from an EMBL/GenBank/DDBJ whole genome shotgun (WGS) entry which is preliminary data.</text>
</comment>
<organism evidence="3 4">
    <name type="scientific">Psilocybe cyanescens</name>
    <dbReference type="NCBI Taxonomy" id="93625"/>
    <lineage>
        <taxon>Eukaryota</taxon>
        <taxon>Fungi</taxon>
        <taxon>Dikarya</taxon>
        <taxon>Basidiomycota</taxon>
        <taxon>Agaricomycotina</taxon>
        <taxon>Agaricomycetes</taxon>
        <taxon>Agaricomycetidae</taxon>
        <taxon>Agaricales</taxon>
        <taxon>Agaricineae</taxon>
        <taxon>Strophariaceae</taxon>
        <taxon>Psilocybe</taxon>
    </lineage>
</organism>
<dbReference type="InParanoid" id="A0A409XDU2"/>
<name>A0A409XDU2_PSICY</name>
<feature type="region of interest" description="Disordered" evidence="1">
    <location>
        <begin position="1"/>
        <end position="34"/>
    </location>
</feature>
<keyword evidence="4" id="KW-1185">Reference proteome</keyword>
<proteinExistence type="predicted"/>
<feature type="compositionally biased region" description="Polar residues" evidence="1">
    <location>
        <begin position="8"/>
        <end position="34"/>
    </location>
</feature>
<evidence type="ECO:0000259" key="2">
    <source>
        <dbReference type="Pfam" id="PF03732"/>
    </source>
</evidence>
<gene>
    <name evidence="3" type="ORF">CVT25_009292</name>
</gene>
<evidence type="ECO:0000313" key="4">
    <source>
        <dbReference type="Proteomes" id="UP000283269"/>
    </source>
</evidence>
<dbReference type="STRING" id="93625.A0A409XDU2"/>
<evidence type="ECO:0000313" key="3">
    <source>
        <dbReference type="EMBL" id="PPQ88926.1"/>
    </source>
</evidence>